<dbReference type="EMBL" id="JBJQOH010000002">
    <property type="protein sequence ID" value="KAL3697859.1"/>
    <property type="molecule type" value="Genomic_DNA"/>
</dbReference>
<keyword evidence="1" id="KW-0175">Coiled coil</keyword>
<protein>
    <submittedName>
        <fullName evidence="3">Uncharacterized protein</fullName>
    </submittedName>
</protein>
<feature type="compositionally biased region" description="Polar residues" evidence="2">
    <location>
        <begin position="358"/>
        <end position="380"/>
    </location>
</feature>
<feature type="compositionally biased region" description="Polar residues" evidence="2">
    <location>
        <begin position="307"/>
        <end position="317"/>
    </location>
</feature>
<feature type="region of interest" description="Disordered" evidence="2">
    <location>
        <begin position="330"/>
        <end position="409"/>
    </location>
</feature>
<feature type="region of interest" description="Disordered" evidence="2">
    <location>
        <begin position="1"/>
        <end position="23"/>
    </location>
</feature>
<name>A0ABD3I5R6_9MARC</name>
<feature type="region of interest" description="Disordered" evidence="2">
    <location>
        <begin position="248"/>
        <end position="279"/>
    </location>
</feature>
<feature type="compositionally biased region" description="Polar residues" evidence="2">
    <location>
        <begin position="253"/>
        <end position="273"/>
    </location>
</feature>
<feature type="coiled-coil region" evidence="1">
    <location>
        <begin position="487"/>
        <end position="585"/>
    </location>
</feature>
<feature type="region of interest" description="Disordered" evidence="2">
    <location>
        <begin position="50"/>
        <end position="80"/>
    </location>
</feature>
<comment type="caution">
    <text evidence="3">The sequence shown here is derived from an EMBL/GenBank/DDBJ whole genome shotgun (WGS) entry which is preliminary data.</text>
</comment>
<evidence type="ECO:0000313" key="3">
    <source>
        <dbReference type="EMBL" id="KAL3697859.1"/>
    </source>
</evidence>
<evidence type="ECO:0000256" key="1">
    <source>
        <dbReference type="SAM" id="Coils"/>
    </source>
</evidence>
<organism evidence="3 4">
    <name type="scientific">Riccia sorocarpa</name>
    <dbReference type="NCBI Taxonomy" id="122646"/>
    <lineage>
        <taxon>Eukaryota</taxon>
        <taxon>Viridiplantae</taxon>
        <taxon>Streptophyta</taxon>
        <taxon>Embryophyta</taxon>
        <taxon>Marchantiophyta</taxon>
        <taxon>Marchantiopsida</taxon>
        <taxon>Marchantiidae</taxon>
        <taxon>Marchantiales</taxon>
        <taxon>Ricciaceae</taxon>
        <taxon>Riccia</taxon>
    </lineage>
</organism>
<proteinExistence type="predicted"/>
<keyword evidence="4" id="KW-1185">Reference proteome</keyword>
<sequence>MMEKPRYYSDVFRGRRKSSTQKVGTISPVVEQNGDIVTIKIPSNLITSSSRTSLSLEPKERSVSSPNLDETEEEENTKELQAEEIYPRIPRRLSFNHEESGVRDNPGMKVFNLKVYYSEIVIDGALKTYPETKVSTIVSPLLANRSHFVTSIRRKLQSFGVNPHSRLTLTPIPSLPDDREYSVAHWMKRFPGAAFVVSPKHELDALYRQLVTLKGGGPATRNPFYALEPQVTPIDYRAEEHIPFASPSGEVETAQTDSSQVRRGSRTSVTMESMPSPPSWAITGQEVTDHQNMGYSVKNRGEGSLATPGSWSDPNSRTRSDVMMVPATLSSSSQVVTGQEEKNQDNVRYQKQRARESLVTTESWLETDSTARSQSASSRVVTGEEEIDQENVRLHSSQKRGGRGSLVTLGSSSYASSRIVTDDTMVSATLGSESRAGTGQAGSSQEGRKSSLTMCPQGRDGPAAHGRPASANAEPNPRISLTVPEIIESHRRELEMLQEKLFHTTSQLMRVKKDHATDIHDVVESHRGELRVIEEKLSKATSQLMDMEKDHLIKDTTIRSLERKLEEYNGRINEIEQSLRFITVESYQARLRDVYRRMFLQCVRKKLRAKLRAWFTSPPSPVDYHLVSYDKVIETCEQMEDLEKHLGVSREAVRLTLEDASTIWEGVHDSERIHIGIYAEVVHTQPRELAVAYRSLFFFLYNQEPETVLDNLIKSWTRKPLYFPCTENVVHLFRRCKAVTAEQTGQISGAM</sequence>
<dbReference type="AlphaFoldDB" id="A0ABD3I5R6"/>
<evidence type="ECO:0000313" key="4">
    <source>
        <dbReference type="Proteomes" id="UP001633002"/>
    </source>
</evidence>
<dbReference type="Proteomes" id="UP001633002">
    <property type="component" value="Unassembled WGS sequence"/>
</dbReference>
<reference evidence="3 4" key="1">
    <citation type="submission" date="2024-09" db="EMBL/GenBank/DDBJ databases">
        <title>Chromosome-scale assembly of Riccia sorocarpa.</title>
        <authorList>
            <person name="Paukszto L."/>
        </authorList>
    </citation>
    <scope>NUCLEOTIDE SEQUENCE [LARGE SCALE GENOMIC DNA]</scope>
    <source>
        <strain evidence="3">LP-2024</strain>
        <tissue evidence="3">Aerial parts of the thallus</tissue>
    </source>
</reference>
<feature type="region of interest" description="Disordered" evidence="2">
    <location>
        <begin position="430"/>
        <end position="482"/>
    </location>
</feature>
<accession>A0ABD3I5R6</accession>
<feature type="region of interest" description="Disordered" evidence="2">
    <location>
        <begin position="299"/>
        <end position="318"/>
    </location>
</feature>
<feature type="compositionally biased region" description="Polar residues" evidence="2">
    <location>
        <begin position="430"/>
        <end position="454"/>
    </location>
</feature>
<evidence type="ECO:0000256" key="2">
    <source>
        <dbReference type="SAM" id="MobiDB-lite"/>
    </source>
</evidence>
<gene>
    <name evidence="3" type="ORF">R1sor_011935</name>
</gene>